<accession>A0A1L3GKJ9</accession>
<dbReference type="SUPFAM" id="SSF53756">
    <property type="entry name" value="UDP-Glycosyltransferase/glycogen phosphorylase"/>
    <property type="match status" value="1"/>
</dbReference>
<dbReference type="InterPro" id="IPR050194">
    <property type="entry name" value="Glycosyltransferase_grp1"/>
</dbReference>
<dbReference type="PANTHER" id="PTHR45947:SF15">
    <property type="entry name" value="TEICHURONIC ACID BIOSYNTHESIS GLYCOSYLTRANSFERASE TUAC-RELATED"/>
    <property type="match status" value="1"/>
</dbReference>
<protein>
    <recommendedName>
        <fullName evidence="5">Glycosyltransferase family 4 protein</fullName>
    </recommendedName>
</protein>
<proteinExistence type="predicted"/>
<evidence type="ECO:0000259" key="1">
    <source>
        <dbReference type="Pfam" id="PF00534"/>
    </source>
</evidence>
<evidence type="ECO:0000313" key="3">
    <source>
        <dbReference type="EMBL" id="APG26449.1"/>
    </source>
</evidence>
<evidence type="ECO:0000313" key="4">
    <source>
        <dbReference type="Proteomes" id="UP000182517"/>
    </source>
</evidence>
<feature type="domain" description="Glycosyl transferase family 1" evidence="1">
    <location>
        <begin position="199"/>
        <end position="361"/>
    </location>
</feature>
<keyword evidence="4" id="KW-1185">Reference proteome</keyword>
<dbReference type="KEGG" id="pef:A7E78_00345"/>
<organism evidence="3 4">
    <name type="scientific">Syntrophotalea acetylenivorans</name>
    <dbReference type="NCBI Taxonomy" id="1842532"/>
    <lineage>
        <taxon>Bacteria</taxon>
        <taxon>Pseudomonadati</taxon>
        <taxon>Thermodesulfobacteriota</taxon>
        <taxon>Desulfuromonadia</taxon>
        <taxon>Desulfuromonadales</taxon>
        <taxon>Syntrophotaleaceae</taxon>
        <taxon>Syntrophotalea</taxon>
    </lineage>
</organism>
<sequence>MTKKRLLFVSNLFPNPLEPQRGTFNQQQVAALKKFYHIDIVAPVAWTLCERKAGIPSKREFDGSAVYHPTYWYTPGLCRSWYGRFFLRSIQKVVLEAHKANPFDAVFASWLYPDGWAAGKLAQIMGVPFFVKVHGTDVNRLKCGTLMTKVSIEGIGGAERIFSVSGALKSHLMSLGVLERKIKVIYNGVDQKIFYPRPKDTARQSVGVDGQSQIILFVGNLKKEKGLGELAAAFSKLINSGGERDYRLVIVGRGPYEGELKKQLENLGVINQVQFKGSLPPEKVAMWMNAASVLCLPSYMEGVPNVILEALSCEVPVVATDVGGIPELSVKSGLLQMVAPKDIDGLIRELKFVLEEDLEEAKCNGLPTWLENAQQVRDVIDSFVF</sequence>
<name>A0A1L3GKJ9_9BACT</name>
<dbReference type="OrthoDB" id="9802525at2"/>
<dbReference type="EMBL" id="CP015519">
    <property type="protein sequence ID" value="APG26449.1"/>
    <property type="molecule type" value="Genomic_DNA"/>
</dbReference>
<reference evidence="3 4" key="1">
    <citation type="journal article" date="2017" name="Genome Announc.">
        <title>Complete Genome Sequences of Two Acetylene-Fermenting Pelobacter acetylenicus Strains.</title>
        <authorList>
            <person name="Sutton J.M."/>
            <person name="Baesman S.M."/>
            <person name="Fierst J.L."/>
            <person name="Poret-Peterson A.T."/>
            <person name="Oremland R.S."/>
            <person name="Dunlap D.S."/>
            <person name="Akob D.M."/>
        </authorList>
    </citation>
    <scope>NUCLEOTIDE SEQUENCE [LARGE SCALE GENOMIC DNA]</scope>
    <source>
        <strain evidence="3 4">SFB93</strain>
    </source>
</reference>
<evidence type="ECO:0000259" key="2">
    <source>
        <dbReference type="Pfam" id="PF13439"/>
    </source>
</evidence>
<dbReference type="GO" id="GO:0016757">
    <property type="term" value="F:glycosyltransferase activity"/>
    <property type="evidence" value="ECO:0007669"/>
    <property type="project" value="InterPro"/>
</dbReference>
<dbReference type="Gene3D" id="3.40.50.2000">
    <property type="entry name" value="Glycogen Phosphorylase B"/>
    <property type="match status" value="2"/>
</dbReference>
<dbReference type="STRING" id="1842532.A7E78_00345"/>
<evidence type="ECO:0008006" key="5">
    <source>
        <dbReference type="Google" id="ProtNLM"/>
    </source>
</evidence>
<dbReference type="InterPro" id="IPR028098">
    <property type="entry name" value="Glyco_trans_4-like_N"/>
</dbReference>
<feature type="domain" description="Glycosyltransferase subfamily 4-like N-terminal" evidence="2">
    <location>
        <begin position="61"/>
        <end position="190"/>
    </location>
</feature>
<dbReference type="PANTHER" id="PTHR45947">
    <property type="entry name" value="SULFOQUINOVOSYL TRANSFERASE SQD2"/>
    <property type="match status" value="1"/>
</dbReference>
<dbReference type="Pfam" id="PF00534">
    <property type="entry name" value="Glycos_transf_1"/>
    <property type="match status" value="1"/>
</dbReference>
<dbReference type="RefSeq" id="WP_072282409.1">
    <property type="nucleotide sequence ID" value="NZ_CP015519.1"/>
</dbReference>
<dbReference type="Pfam" id="PF13439">
    <property type="entry name" value="Glyco_transf_4"/>
    <property type="match status" value="1"/>
</dbReference>
<dbReference type="InterPro" id="IPR001296">
    <property type="entry name" value="Glyco_trans_1"/>
</dbReference>
<dbReference type="Proteomes" id="UP000182517">
    <property type="component" value="Chromosome"/>
</dbReference>
<dbReference type="AlphaFoldDB" id="A0A1L3GKJ9"/>
<gene>
    <name evidence="3" type="ORF">A7E78_00345</name>
</gene>